<dbReference type="OrthoDB" id="594134at2"/>
<feature type="domain" description="HTH gntR-type" evidence="4">
    <location>
        <begin position="7"/>
        <end position="75"/>
    </location>
</feature>
<proteinExistence type="predicted"/>
<dbReference type="Gene3D" id="1.10.10.10">
    <property type="entry name" value="Winged helix-like DNA-binding domain superfamily/Winged helix DNA-binding domain"/>
    <property type="match status" value="1"/>
</dbReference>
<reference evidence="6" key="1">
    <citation type="submission" date="2016-11" db="EMBL/GenBank/DDBJ databases">
        <authorList>
            <person name="Varghese N."/>
            <person name="Submissions S."/>
        </authorList>
    </citation>
    <scope>NUCLEOTIDE SEQUENCE [LARGE SCALE GENOMIC DNA]</scope>
    <source>
        <strain evidence="6">DSM 100572</strain>
    </source>
</reference>
<dbReference type="RefSeq" id="WP_073120318.1">
    <property type="nucleotide sequence ID" value="NZ_BMEN01000003.1"/>
</dbReference>
<organism evidence="5 6">
    <name type="scientific">Wenyingzhuangia marina</name>
    <dbReference type="NCBI Taxonomy" id="1195760"/>
    <lineage>
        <taxon>Bacteria</taxon>
        <taxon>Pseudomonadati</taxon>
        <taxon>Bacteroidota</taxon>
        <taxon>Flavobacteriia</taxon>
        <taxon>Flavobacteriales</taxon>
        <taxon>Flavobacteriaceae</taxon>
        <taxon>Wenyingzhuangia</taxon>
    </lineage>
</organism>
<dbReference type="EMBL" id="FQXQ01000003">
    <property type="protein sequence ID" value="SHH71556.1"/>
    <property type="molecule type" value="Genomic_DNA"/>
</dbReference>
<dbReference type="PANTHER" id="PTHR38445">
    <property type="entry name" value="HTH-TYPE TRANSCRIPTIONAL REPRESSOR YTRA"/>
    <property type="match status" value="1"/>
</dbReference>
<protein>
    <submittedName>
        <fullName evidence="5">Transcriptional regulator, GntR family</fullName>
    </submittedName>
</protein>
<sequence>MEFKSNKGIFLQIADNLCNQILEGKLQPGDRVPSVRDLAIELEVNRNTVMRSYSYLNDEEIFVNKRGIGFFVNDIALKKIEEKDKKDFFENEMPYIIEKIRLLKLNSNDFKEIFNELKNND</sequence>
<dbReference type="GO" id="GO:0003677">
    <property type="term" value="F:DNA binding"/>
    <property type="evidence" value="ECO:0007669"/>
    <property type="project" value="UniProtKB-KW"/>
</dbReference>
<evidence type="ECO:0000256" key="3">
    <source>
        <dbReference type="ARBA" id="ARBA00023163"/>
    </source>
</evidence>
<keyword evidence="1" id="KW-0805">Transcription regulation</keyword>
<dbReference type="SMART" id="SM00345">
    <property type="entry name" value="HTH_GNTR"/>
    <property type="match status" value="1"/>
</dbReference>
<dbReference type="PROSITE" id="PS50949">
    <property type="entry name" value="HTH_GNTR"/>
    <property type="match status" value="1"/>
</dbReference>
<name>A0A1M5V8L2_9FLAO</name>
<keyword evidence="6" id="KW-1185">Reference proteome</keyword>
<keyword evidence="2" id="KW-0238">DNA-binding</keyword>
<dbReference type="InterPro" id="IPR000524">
    <property type="entry name" value="Tscrpt_reg_HTH_GntR"/>
</dbReference>
<dbReference type="STRING" id="1195760.SAMN05444281_1602"/>
<dbReference type="Proteomes" id="UP000184109">
    <property type="component" value="Unassembled WGS sequence"/>
</dbReference>
<evidence type="ECO:0000256" key="2">
    <source>
        <dbReference type="ARBA" id="ARBA00023125"/>
    </source>
</evidence>
<accession>A0A1M5V8L2</accession>
<dbReference type="InterPro" id="IPR036388">
    <property type="entry name" value="WH-like_DNA-bd_sf"/>
</dbReference>
<dbReference type="Pfam" id="PF00392">
    <property type="entry name" value="GntR"/>
    <property type="match status" value="1"/>
</dbReference>
<evidence type="ECO:0000313" key="5">
    <source>
        <dbReference type="EMBL" id="SHH71556.1"/>
    </source>
</evidence>
<keyword evidence="3" id="KW-0804">Transcription</keyword>
<evidence type="ECO:0000313" key="6">
    <source>
        <dbReference type="Proteomes" id="UP000184109"/>
    </source>
</evidence>
<dbReference type="GO" id="GO:0003700">
    <property type="term" value="F:DNA-binding transcription factor activity"/>
    <property type="evidence" value="ECO:0007669"/>
    <property type="project" value="InterPro"/>
</dbReference>
<gene>
    <name evidence="5" type="ORF">SAMN05444281_1602</name>
</gene>
<evidence type="ECO:0000259" key="4">
    <source>
        <dbReference type="PROSITE" id="PS50949"/>
    </source>
</evidence>
<evidence type="ECO:0000256" key="1">
    <source>
        <dbReference type="ARBA" id="ARBA00023015"/>
    </source>
</evidence>
<dbReference type="SUPFAM" id="SSF46785">
    <property type="entry name" value="Winged helix' DNA-binding domain"/>
    <property type="match status" value="1"/>
</dbReference>
<dbReference type="InterPro" id="IPR036390">
    <property type="entry name" value="WH_DNA-bd_sf"/>
</dbReference>
<dbReference type="CDD" id="cd07377">
    <property type="entry name" value="WHTH_GntR"/>
    <property type="match status" value="1"/>
</dbReference>
<dbReference type="AlphaFoldDB" id="A0A1M5V8L2"/>
<dbReference type="PANTHER" id="PTHR38445:SF10">
    <property type="entry name" value="GNTR-FAMILY TRANSCRIPTIONAL REGULATOR"/>
    <property type="match status" value="1"/>
</dbReference>